<accession>A0A0C2D6T9</accession>
<evidence type="ECO:0000256" key="1">
    <source>
        <dbReference type="SAM" id="MobiDB-lite"/>
    </source>
</evidence>
<evidence type="ECO:0000313" key="3">
    <source>
        <dbReference type="Proteomes" id="UP000031599"/>
    </source>
</evidence>
<dbReference type="EMBL" id="JMCC02000026">
    <property type="protein sequence ID" value="KIG17360.1"/>
    <property type="molecule type" value="Genomic_DNA"/>
</dbReference>
<proteinExistence type="predicted"/>
<dbReference type="SUPFAM" id="SSF55874">
    <property type="entry name" value="ATPase domain of HSP90 chaperone/DNA topoisomerase II/histidine kinase"/>
    <property type="match status" value="1"/>
</dbReference>
<protein>
    <recommendedName>
        <fullName evidence="4">DNA mismatch repair protein MutL</fullName>
    </recommendedName>
</protein>
<dbReference type="Proteomes" id="UP000031599">
    <property type="component" value="Unassembled WGS sequence"/>
</dbReference>
<dbReference type="Pfam" id="PF13589">
    <property type="entry name" value="HATPase_c_3"/>
    <property type="match status" value="1"/>
</dbReference>
<evidence type="ECO:0000313" key="2">
    <source>
        <dbReference type="EMBL" id="KIG17360.1"/>
    </source>
</evidence>
<feature type="region of interest" description="Disordered" evidence="1">
    <location>
        <begin position="422"/>
        <end position="456"/>
    </location>
</feature>
<sequence length="456" mass="50440">MSRTSKSSKVSAQIEVSVHKDHLRKLSKTRRPLAAVEELVWNSLDADADRVEVVIDKNLWGGVYRIAVVDDGDGMSPDKALEVFERLGGSWKQNVDVTAKGRRLHGKEGKGRFAAFSLGATVVWDSVALRTAGKYTSCRIESTDMRIDQFLVTGDRTRSSLQSHSGTKVTISDVPESVHGLVGEDAITAMHDKFALYLLQYPSVRLIYNNELIEPSAAIAAIHTCAVSIVVDGETHEAEIDIVEWKRKGPRGIYLCDSEGFSIQDVGVGVNTHNRRITAHVKSKAFEELRATGGLSVGDLHPVVRGFLSQTRKAIVDYHDTTAKAVAAERVQEWRKEQVYPFTAPPKTAKQTAQQEAFVVVANEVEEHVPEVRRQGLKAKRLLFRLLRDAIERGPDHIRAMLSQVLDLTEAQHDDLAERLDKTSLGEAVLDAKDKQSKKSKKAKKTTASEKQPVAP</sequence>
<comment type="caution">
    <text evidence="2">The sequence shown here is derived from an EMBL/GenBank/DDBJ whole genome shotgun (WGS) entry which is preliminary data.</text>
</comment>
<dbReference type="Gene3D" id="3.30.565.10">
    <property type="entry name" value="Histidine kinase-like ATPase, C-terminal domain"/>
    <property type="match status" value="1"/>
</dbReference>
<dbReference type="AlphaFoldDB" id="A0A0C2D6T9"/>
<reference evidence="2 3" key="1">
    <citation type="submission" date="2014-12" db="EMBL/GenBank/DDBJ databases">
        <title>Genome assembly of Enhygromyxa salina DSM 15201.</title>
        <authorList>
            <person name="Sharma G."/>
            <person name="Subramanian S."/>
        </authorList>
    </citation>
    <scope>NUCLEOTIDE SEQUENCE [LARGE SCALE GENOMIC DNA]</scope>
    <source>
        <strain evidence="2 3">DSM 15201</strain>
    </source>
</reference>
<dbReference type="InterPro" id="IPR036890">
    <property type="entry name" value="HATPase_C_sf"/>
</dbReference>
<name>A0A0C2D6T9_9BACT</name>
<dbReference type="RefSeq" id="WP_052548444.1">
    <property type="nucleotide sequence ID" value="NZ_JMCC02000026.1"/>
</dbReference>
<feature type="compositionally biased region" description="Basic and acidic residues" evidence="1">
    <location>
        <begin position="422"/>
        <end position="437"/>
    </location>
</feature>
<organism evidence="2 3">
    <name type="scientific">Enhygromyxa salina</name>
    <dbReference type="NCBI Taxonomy" id="215803"/>
    <lineage>
        <taxon>Bacteria</taxon>
        <taxon>Pseudomonadati</taxon>
        <taxon>Myxococcota</taxon>
        <taxon>Polyangia</taxon>
        <taxon>Nannocystales</taxon>
        <taxon>Nannocystaceae</taxon>
        <taxon>Enhygromyxa</taxon>
    </lineage>
</organism>
<evidence type="ECO:0008006" key="4">
    <source>
        <dbReference type="Google" id="ProtNLM"/>
    </source>
</evidence>
<gene>
    <name evidence="2" type="ORF">DB30_03417</name>
</gene>